<gene>
    <name evidence="2" type="ORF">ECRASSUSDP1_LOCUS25598</name>
</gene>
<feature type="region of interest" description="Disordered" evidence="1">
    <location>
        <begin position="105"/>
        <end position="128"/>
    </location>
</feature>
<protein>
    <submittedName>
        <fullName evidence="2">Uncharacterized protein</fullName>
    </submittedName>
</protein>
<feature type="region of interest" description="Disordered" evidence="1">
    <location>
        <begin position="355"/>
        <end position="379"/>
    </location>
</feature>
<organism evidence="2 3">
    <name type="scientific">Euplotes crassus</name>
    <dbReference type="NCBI Taxonomy" id="5936"/>
    <lineage>
        <taxon>Eukaryota</taxon>
        <taxon>Sar</taxon>
        <taxon>Alveolata</taxon>
        <taxon>Ciliophora</taxon>
        <taxon>Intramacronucleata</taxon>
        <taxon>Spirotrichea</taxon>
        <taxon>Hypotrichia</taxon>
        <taxon>Euplotida</taxon>
        <taxon>Euplotidae</taxon>
        <taxon>Moneuplotes</taxon>
    </lineage>
</organism>
<accession>A0AAD1Y3K9</accession>
<feature type="region of interest" description="Disordered" evidence="1">
    <location>
        <begin position="241"/>
        <end position="287"/>
    </location>
</feature>
<keyword evidence="3" id="KW-1185">Reference proteome</keyword>
<feature type="compositionally biased region" description="Basic and acidic residues" evidence="1">
    <location>
        <begin position="365"/>
        <end position="379"/>
    </location>
</feature>
<feature type="compositionally biased region" description="Basic residues" evidence="1">
    <location>
        <begin position="243"/>
        <end position="263"/>
    </location>
</feature>
<sequence length="733" mass="84191">MSAQVGRKVAFTKFEKNIHKFKNGRNIEFIDKTLDSLIFDDPLAGEMSKELREDLFKNPISSSRNPEAGDEQFLQDVTSIHYSLGKAKKLIKMKSEANQKIRSYYHSTAEKQRDPSYTKNASTRSTKGVRNLRSEKLTSRKVKIVDFSMISKSIDNPSKKTKVSGAKRNQMQNLIDSELMKAYTTQDSAENFYEKKALAESMKKRWLQDQGYSSKYEKRDIFKKSLEKFNKKLAKNYAYHSRSISRNKARPHTTARSGKRKGKISMDSEGNGINFKLGRDPKQKDSNENDLQLVGTAKSFAEFYVPKKKKLAKDQATSVDYGIDIKNPPRVQEIINLKPETGHSFTIFSDRAEELINDPSTSTSPKEDTKPTTETTNQEKKVLQMCKLNKTLKKYHSRSKDQSRNLCESFCPESNSIFGQSKFQDMVKLSNSYLSNPLVRVRSKKSTRAPYKEPKTNRNINRIRGYQNLSRESNYIKKIKMSRRRLSQMNQEYQESCQMDMRITSMNTKISEEDPLKTDSSLQINCFQNQSIAKNLKPNTGYSNYSNRTKKSSQQPGMYRSKNENSQIVSKELETHPKMSKPSKKNHCSFFTNTPGLASRTESPSSHQKINRKKFIRRKKKNKVQSMALQGKALQMKYTKYEESFQQFNVDDCLQSKQINSFLPNGNEQPGMELNKDLEVGKSISKAKKSNRVLLCMSRGLNIGRAPEFPSHARNTYMARSKMPTKVDAAVQI</sequence>
<feature type="compositionally biased region" description="Polar residues" evidence="1">
    <location>
        <begin position="538"/>
        <end position="556"/>
    </location>
</feature>
<dbReference type="Proteomes" id="UP001295684">
    <property type="component" value="Unassembled WGS sequence"/>
</dbReference>
<feature type="compositionally biased region" description="Polar residues" evidence="1">
    <location>
        <begin position="117"/>
        <end position="128"/>
    </location>
</feature>
<reference evidence="2" key="1">
    <citation type="submission" date="2023-07" db="EMBL/GenBank/DDBJ databases">
        <authorList>
            <consortium name="AG Swart"/>
            <person name="Singh M."/>
            <person name="Singh A."/>
            <person name="Seah K."/>
            <person name="Emmerich C."/>
        </authorList>
    </citation>
    <scope>NUCLEOTIDE SEQUENCE</scope>
    <source>
        <strain evidence="2">DP1</strain>
    </source>
</reference>
<feature type="region of interest" description="Disordered" evidence="1">
    <location>
        <begin position="538"/>
        <end position="565"/>
    </location>
</feature>
<name>A0AAD1Y3K9_EUPCR</name>
<evidence type="ECO:0000313" key="3">
    <source>
        <dbReference type="Proteomes" id="UP001295684"/>
    </source>
</evidence>
<comment type="caution">
    <text evidence="2">The sequence shown here is derived from an EMBL/GenBank/DDBJ whole genome shotgun (WGS) entry which is preliminary data.</text>
</comment>
<feature type="compositionally biased region" description="Basic and acidic residues" evidence="1">
    <location>
        <begin position="277"/>
        <end position="287"/>
    </location>
</feature>
<evidence type="ECO:0000256" key="1">
    <source>
        <dbReference type="SAM" id="MobiDB-lite"/>
    </source>
</evidence>
<dbReference type="EMBL" id="CAMPGE010026390">
    <property type="protein sequence ID" value="CAI2384078.1"/>
    <property type="molecule type" value="Genomic_DNA"/>
</dbReference>
<proteinExistence type="predicted"/>
<evidence type="ECO:0000313" key="2">
    <source>
        <dbReference type="EMBL" id="CAI2384078.1"/>
    </source>
</evidence>
<dbReference type="AlphaFoldDB" id="A0AAD1Y3K9"/>